<dbReference type="Pfam" id="PF14397">
    <property type="entry name" value="ATPgrasp_ST"/>
    <property type="match status" value="1"/>
</dbReference>
<evidence type="ECO:0000313" key="3">
    <source>
        <dbReference type="Proteomes" id="UP000662857"/>
    </source>
</evidence>
<proteinExistence type="predicted"/>
<organism evidence="2 3">
    <name type="scientific">Natronosporangium hydrolyticum</name>
    <dbReference type="NCBI Taxonomy" id="2811111"/>
    <lineage>
        <taxon>Bacteria</taxon>
        <taxon>Bacillati</taxon>
        <taxon>Actinomycetota</taxon>
        <taxon>Actinomycetes</taxon>
        <taxon>Micromonosporales</taxon>
        <taxon>Micromonosporaceae</taxon>
        <taxon>Natronosporangium</taxon>
    </lineage>
</organism>
<reference evidence="2" key="1">
    <citation type="submission" date="2021-02" db="EMBL/GenBank/DDBJ databases">
        <title>Natrosporangium hydrolyticum gen. nov., sp. nov, a haloalkaliphilic actinobacterium from a soda solonchak soil.</title>
        <authorList>
            <person name="Sorokin D.Y."/>
            <person name="Khijniak T.V."/>
            <person name="Zakharycheva A.P."/>
            <person name="Boueva O.V."/>
            <person name="Ariskina E.V."/>
            <person name="Hahnke R.L."/>
            <person name="Bunk B."/>
            <person name="Sproer C."/>
            <person name="Schumann P."/>
            <person name="Evtushenko L.I."/>
            <person name="Kublanov I.V."/>
        </authorList>
    </citation>
    <scope>NUCLEOTIDE SEQUENCE</scope>
    <source>
        <strain evidence="2">DSM 106523</strain>
    </source>
</reference>
<feature type="domain" description="Alpha-L-glutamate ligase-related protein ATP-grasp" evidence="1">
    <location>
        <begin position="262"/>
        <end position="503"/>
    </location>
</feature>
<dbReference type="Gene3D" id="3.30.470.20">
    <property type="entry name" value="ATP-grasp fold, B domain"/>
    <property type="match status" value="1"/>
</dbReference>
<name>A0A895YKQ6_9ACTN</name>
<dbReference type="EMBL" id="CP070499">
    <property type="protein sequence ID" value="QSB15236.1"/>
    <property type="molecule type" value="Genomic_DNA"/>
</dbReference>
<evidence type="ECO:0000313" key="2">
    <source>
        <dbReference type="EMBL" id="QSB15236.1"/>
    </source>
</evidence>
<dbReference type="KEGG" id="nhy:JQS43_02400"/>
<dbReference type="SUPFAM" id="SSF56059">
    <property type="entry name" value="Glutathione synthetase ATP-binding domain-like"/>
    <property type="match status" value="1"/>
</dbReference>
<keyword evidence="3" id="KW-1185">Reference proteome</keyword>
<accession>A0A895YKQ6</accession>
<dbReference type="Proteomes" id="UP000662857">
    <property type="component" value="Chromosome"/>
</dbReference>
<sequence>MVRGTVVSRLKASRRPGLWVAVAQAGRVARAVSRRRRTRWSYRVGYALERAGRYDQAWQAYAAAAGPGGLPARPEPLDPVAVETARLLAVRRVRAAPAGRLFGDLWQRRGRIIPVVPRAQRRRWEQSAGDHAATLHLLYARHREHYLPRYFGRAQRYTMPRSRVARAWRWYVGDVAVQSWQLLRRNGRYVRRTAGVPVRRQLREMVWLSLRLPSMPENYYKYELYRPEHRAAADGYLHGHENSPVLYEALADTAGLLEAAPLTDKVAFAARAVEHRLAVVPTLAVLRDGEIAEVPGELPATDLFVKPLSGKGGRGVGKWRYYVDTDSFRSGGEAVPRARLLQVLADRSVGESHLVQPCLANHPDLADLALGAVVTCRLITITDETGRPEPVIATFRMPAVADAIVDNMHRGGIAAPVEIETGVLGAASDYAIAGPAVRHRRHPASDGAIEGRKLPLWDEVVALAIAAHERFHPRLLVGWDISIGPDGPILLEGNERPGVGGLQRLHNVALGRHRFGELLAHHLLQRLGDPREPAR</sequence>
<protein>
    <recommendedName>
        <fullName evidence="1">Alpha-L-glutamate ligase-related protein ATP-grasp domain-containing protein</fullName>
    </recommendedName>
</protein>
<dbReference type="InterPro" id="IPR039523">
    <property type="entry name" value="RimK-rel_E_lig_ATP-grasp"/>
</dbReference>
<dbReference type="AlphaFoldDB" id="A0A895YKQ6"/>
<evidence type="ECO:0000259" key="1">
    <source>
        <dbReference type="Pfam" id="PF14397"/>
    </source>
</evidence>
<dbReference type="RefSeq" id="WP_239677418.1">
    <property type="nucleotide sequence ID" value="NZ_CP070499.1"/>
</dbReference>
<gene>
    <name evidence="2" type="ORF">JQS43_02400</name>
</gene>